<dbReference type="Gene3D" id="3.40.50.2000">
    <property type="entry name" value="Glycogen Phosphorylase B"/>
    <property type="match status" value="2"/>
</dbReference>
<dbReference type="Proteomes" id="UP000790347">
    <property type="component" value="Unassembled WGS sequence"/>
</dbReference>
<organism evidence="4 5">
    <name type="scientific">Dermatophagoides farinae</name>
    <name type="common">American house dust mite</name>
    <dbReference type="NCBI Taxonomy" id="6954"/>
    <lineage>
        <taxon>Eukaryota</taxon>
        <taxon>Metazoa</taxon>
        <taxon>Ecdysozoa</taxon>
        <taxon>Arthropoda</taxon>
        <taxon>Chelicerata</taxon>
        <taxon>Arachnida</taxon>
        <taxon>Acari</taxon>
        <taxon>Acariformes</taxon>
        <taxon>Sarcoptiformes</taxon>
        <taxon>Astigmata</taxon>
        <taxon>Psoroptidia</taxon>
        <taxon>Analgoidea</taxon>
        <taxon>Pyroglyphidae</taxon>
        <taxon>Dermatophagoidinae</taxon>
        <taxon>Dermatophagoides</taxon>
    </lineage>
</organism>
<dbReference type="PANTHER" id="PTHR48043">
    <property type="entry name" value="EG:EG0003.4 PROTEIN-RELATED"/>
    <property type="match status" value="1"/>
</dbReference>
<evidence type="ECO:0000256" key="2">
    <source>
        <dbReference type="ARBA" id="ARBA00022676"/>
    </source>
</evidence>
<evidence type="ECO:0000256" key="1">
    <source>
        <dbReference type="ARBA" id="ARBA00009995"/>
    </source>
</evidence>
<protein>
    <submittedName>
        <fullName evidence="4">UDP-glucuronosyltransferase 2A1</fullName>
    </submittedName>
</protein>
<reference evidence="4" key="1">
    <citation type="submission" date="2013-05" db="EMBL/GenBank/DDBJ databases">
        <authorList>
            <person name="Yim A.K.Y."/>
            <person name="Chan T.F."/>
            <person name="Ji K.M."/>
            <person name="Liu X.Y."/>
            <person name="Zhou J.W."/>
            <person name="Li R.Q."/>
            <person name="Yang K.Y."/>
            <person name="Li J."/>
            <person name="Li M."/>
            <person name="Law P.T.W."/>
            <person name="Wu Y.L."/>
            <person name="Cai Z.L."/>
            <person name="Qin H."/>
            <person name="Bao Y."/>
            <person name="Leung R.K.K."/>
            <person name="Ng P.K.S."/>
            <person name="Zou J."/>
            <person name="Zhong X.J."/>
            <person name="Ran P.X."/>
            <person name="Zhong N.S."/>
            <person name="Liu Z.G."/>
            <person name="Tsui S.K.W."/>
        </authorList>
    </citation>
    <scope>NUCLEOTIDE SEQUENCE</scope>
    <source>
        <strain evidence="4">Derf</strain>
        <tissue evidence="4">Whole organism</tissue>
    </source>
</reference>
<accession>A0A922L781</accession>
<dbReference type="InterPro" id="IPR002213">
    <property type="entry name" value="UDP_glucos_trans"/>
</dbReference>
<comment type="similarity">
    <text evidence="1">Belongs to the UDP-glycosyltransferase family.</text>
</comment>
<reference evidence="4" key="2">
    <citation type="journal article" date="2022" name="Res Sq">
        <title>Comparative Genomics Reveals Insights into the Divergent Evolution of Astigmatic Mites and Household Pest Adaptations.</title>
        <authorList>
            <person name="Xiong Q."/>
            <person name="Wan A.T.-Y."/>
            <person name="Liu X.-Y."/>
            <person name="Fung C.S.-H."/>
            <person name="Xiao X."/>
            <person name="Malainual N."/>
            <person name="Hou J."/>
            <person name="Wang L."/>
            <person name="Wang M."/>
            <person name="Yang K."/>
            <person name="Cui Y."/>
            <person name="Leung E."/>
            <person name="Nong W."/>
            <person name="Shin S.-K."/>
            <person name="Au S."/>
            <person name="Jeong K.Y."/>
            <person name="Chew F.T."/>
            <person name="Hui J."/>
            <person name="Leung T.F."/>
            <person name="Tungtrongchitr A."/>
            <person name="Zhong N."/>
            <person name="Liu Z."/>
            <person name="Tsui S."/>
        </authorList>
    </citation>
    <scope>NUCLEOTIDE SEQUENCE</scope>
    <source>
        <strain evidence="4">Derf</strain>
        <tissue evidence="4">Whole organism</tissue>
    </source>
</reference>
<keyword evidence="3" id="KW-0808">Transferase</keyword>
<dbReference type="AlphaFoldDB" id="A0A922L781"/>
<dbReference type="SUPFAM" id="SSF53756">
    <property type="entry name" value="UDP-Glycosyltransferase/glycogen phosphorylase"/>
    <property type="match status" value="1"/>
</dbReference>
<dbReference type="PANTHER" id="PTHR48043:SF145">
    <property type="entry name" value="FI06409P-RELATED"/>
    <property type="match status" value="1"/>
</dbReference>
<proteinExistence type="inferred from homology"/>
<dbReference type="Pfam" id="PF00201">
    <property type="entry name" value="UDPGT"/>
    <property type="match status" value="1"/>
</dbReference>
<gene>
    <name evidence="4" type="primary">UGT2A1_2</name>
    <name evidence="4" type="ORF">DERF_005999</name>
</gene>
<evidence type="ECO:0000256" key="3">
    <source>
        <dbReference type="ARBA" id="ARBA00022679"/>
    </source>
</evidence>
<evidence type="ECO:0000313" key="5">
    <source>
        <dbReference type="Proteomes" id="UP000790347"/>
    </source>
</evidence>
<keyword evidence="2" id="KW-0328">Glycosyltransferase</keyword>
<keyword evidence="5" id="KW-1185">Reference proteome</keyword>
<dbReference type="CDD" id="cd03784">
    <property type="entry name" value="GT1_Gtf-like"/>
    <property type="match status" value="1"/>
</dbReference>
<comment type="caution">
    <text evidence="4">The sequence shown here is derived from an EMBL/GenBank/DDBJ whole genome shotgun (WGS) entry which is preliminary data.</text>
</comment>
<dbReference type="InterPro" id="IPR050271">
    <property type="entry name" value="UDP-glycosyltransferase"/>
</dbReference>
<name>A0A922L781_DERFA</name>
<evidence type="ECO:0000313" key="4">
    <source>
        <dbReference type="EMBL" id="KAH9522429.1"/>
    </source>
</evidence>
<sequence>MADEQKRLKILFHSIESIGHINACIGLGQALTENGHYCIYFTRTKYAGNYSKFGFKELLLITKDDDEKSENNKTNHPSANDEWIIQHMITSGVLSSRSSLEKLDLYDRHKTEDYYVKNLAINMIKLHDQIARMIDEEKPDLIIVDHMLVAPCIAYGKIPWAFQWSSNPIPLYRSKELPPPFSGSILFKFEGYPIDDRSEWTEFVKIYETSTKPSLQYYQNLLNHECGYPETVDPEQFLFLSPYFNIYGFPLELDYMDIVKLPDNFIRLDAFCRYEIEQFEFPDEFRSKIQPKDKLIYLSLGSLGSCHVELMNRLINELSRAVHTKCIVSMGPLHERIQLADNMWGKPYLPQPKILPLVDLVITHGGNNTITETCMAGKPMIVIPLFVDQYDNAQRIQDKGYGYRLDQNQSNETELLTMIAAIFSDYQMQKRCTLISERLRCSKSKQKKACEKIEQFVMQFKSE</sequence>
<dbReference type="GO" id="GO:0008194">
    <property type="term" value="F:UDP-glycosyltransferase activity"/>
    <property type="evidence" value="ECO:0007669"/>
    <property type="project" value="InterPro"/>
</dbReference>
<dbReference type="EMBL" id="ASGP02000002">
    <property type="protein sequence ID" value="KAH9522429.1"/>
    <property type="molecule type" value="Genomic_DNA"/>
</dbReference>